<keyword evidence="2" id="KW-0963">Cytoplasm</keyword>
<keyword evidence="9" id="KW-1185">Reference proteome</keyword>
<dbReference type="GO" id="GO:0006508">
    <property type="term" value="P:proteolysis"/>
    <property type="evidence" value="ECO:0007669"/>
    <property type="project" value="UniProtKB-KW"/>
</dbReference>
<comment type="caution">
    <text evidence="8">The sequence shown here is derived from an EMBL/GenBank/DDBJ whole genome shotgun (WGS) entry which is preliminary data.</text>
</comment>
<evidence type="ECO:0000313" key="9">
    <source>
        <dbReference type="Proteomes" id="UP001196843"/>
    </source>
</evidence>
<comment type="similarity">
    <text evidence="1 6">Belongs to the peptidase S14 family.</text>
</comment>
<organism evidence="8 9">
    <name type="scientific">Microbacterium jejuense</name>
    <dbReference type="NCBI Taxonomy" id="1263637"/>
    <lineage>
        <taxon>Bacteria</taxon>
        <taxon>Bacillati</taxon>
        <taxon>Actinomycetota</taxon>
        <taxon>Actinomycetes</taxon>
        <taxon>Micrococcales</taxon>
        <taxon>Microbacteriaceae</taxon>
        <taxon>Microbacterium</taxon>
    </lineage>
</organism>
<dbReference type="NCBIfam" id="NF045542">
    <property type="entry name" value="Clp_rel_HeadMat"/>
    <property type="match status" value="1"/>
</dbReference>
<evidence type="ECO:0000256" key="4">
    <source>
        <dbReference type="ARBA" id="ARBA00022801"/>
    </source>
</evidence>
<gene>
    <name evidence="8" type="ORF">JNB62_05410</name>
</gene>
<dbReference type="InterPro" id="IPR001907">
    <property type="entry name" value="ClpP"/>
</dbReference>
<dbReference type="InterPro" id="IPR023562">
    <property type="entry name" value="ClpP/TepA"/>
</dbReference>
<dbReference type="EMBL" id="JAEUAW010000003">
    <property type="protein sequence ID" value="MBW9093113.1"/>
    <property type="molecule type" value="Genomic_DNA"/>
</dbReference>
<dbReference type="Proteomes" id="UP001196843">
    <property type="component" value="Unassembled WGS sequence"/>
</dbReference>
<evidence type="ECO:0000256" key="3">
    <source>
        <dbReference type="ARBA" id="ARBA00022670"/>
    </source>
</evidence>
<dbReference type="SUPFAM" id="SSF52096">
    <property type="entry name" value="ClpP/crotonase"/>
    <property type="match status" value="1"/>
</dbReference>
<evidence type="ECO:0000256" key="5">
    <source>
        <dbReference type="ARBA" id="ARBA00022825"/>
    </source>
</evidence>
<sequence length="402" mass="42534">MKGMPIAYAQAPKDWFRIQAAAVAEDESTSADVYIYDQIGETWWGGGVSAKKFAEQINALDVDTIRLFLNSPGGAAWEGVTIMNSLRRHRARVEVTVDGMAASAASLIAMAGDHITMNRGSMLMIHDAWGFAIGNATDMQETAAILDKLSASYADSYAARAGKDRDHWRALMKAETWFSAEEAVTAGLADEWVDGPEDASDAAARFDLSKFGFAYAGRSHAPAPPVGASQTPVSSEPGEPIRKENVVAYDDLKAGLAKRLGVTDAEASDDTLLAAVDQALAEQAETPTETAALPEGVVAIDSAVLADLQAKAAQGVEALKSQTETRREGILAKALEDGRIAPASKDTWATLLERDEEGTVKALDSLVKNAIPVEEIGHADVNASEDEALAAAAGWADDTKEA</sequence>
<accession>A0ABS7HMI0</accession>
<dbReference type="CDD" id="cd07016">
    <property type="entry name" value="S14_ClpP_1"/>
    <property type="match status" value="1"/>
</dbReference>
<dbReference type="RefSeq" id="WP_220299835.1">
    <property type="nucleotide sequence ID" value="NZ_JAEUAW010000003.1"/>
</dbReference>
<keyword evidence="3 8" id="KW-0645">Protease</keyword>
<evidence type="ECO:0000256" key="6">
    <source>
        <dbReference type="RuleBase" id="RU003567"/>
    </source>
</evidence>
<dbReference type="Gene3D" id="3.90.226.10">
    <property type="entry name" value="2-enoyl-CoA Hydratase, Chain A, domain 1"/>
    <property type="match status" value="1"/>
</dbReference>
<feature type="region of interest" description="Disordered" evidence="7">
    <location>
        <begin position="222"/>
        <end position="241"/>
    </location>
</feature>
<dbReference type="PANTHER" id="PTHR10381:SF70">
    <property type="entry name" value="ATP-DEPENDENT CLP PROTEASE PROTEOLYTIC SUBUNIT"/>
    <property type="match status" value="1"/>
</dbReference>
<reference evidence="8 9" key="1">
    <citation type="journal article" date="2021" name="MBio">
        <title>Poor Competitiveness of Bradyrhizobium in Pigeon Pea Root Colonization in Indian Soils.</title>
        <authorList>
            <person name="Chalasani D."/>
            <person name="Basu A."/>
            <person name="Pullabhotla S.V.S.R.N."/>
            <person name="Jorrin B."/>
            <person name="Neal A.L."/>
            <person name="Poole P.S."/>
            <person name="Podile A.R."/>
            <person name="Tkacz A."/>
        </authorList>
    </citation>
    <scope>NUCLEOTIDE SEQUENCE [LARGE SCALE GENOMIC DNA]</scope>
    <source>
        <strain evidence="8 9">HU14</strain>
    </source>
</reference>
<dbReference type="GO" id="GO:0008233">
    <property type="term" value="F:peptidase activity"/>
    <property type="evidence" value="ECO:0007669"/>
    <property type="project" value="UniProtKB-KW"/>
</dbReference>
<evidence type="ECO:0000313" key="8">
    <source>
        <dbReference type="EMBL" id="MBW9093113.1"/>
    </source>
</evidence>
<name>A0ABS7HMI0_9MICO</name>
<proteinExistence type="inferred from homology"/>
<protein>
    <recommendedName>
        <fullName evidence="6">ATP-dependent Clp protease proteolytic subunit</fullName>
    </recommendedName>
</protein>
<dbReference type="Pfam" id="PF00574">
    <property type="entry name" value="CLP_protease"/>
    <property type="match status" value="1"/>
</dbReference>
<keyword evidence="4" id="KW-0378">Hydrolase</keyword>
<dbReference type="PRINTS" id="PR00127">
    <property type="entry name" value="CLPPROTEASEP"/>
</dbReference>
<dbReference type="InterPro" id="IPR029045">
    <property type="entry name" value="ClpP/crotonase-like_dom_sf"/>
</dbReference>
<keyword evidence="5" id="KW-0720">Serine protease</keyword>
<evidence type="ECO:0000256" key="2">
    <source>
        <dbReference type="ARBA" id="ARBA00022490"/>
    </source>
</evidence>
<evidence type="ECO:0000256" key="1">
    <source>
        <dbReference type="ARBA" id="ARBA00007039"/>
    </source>
</evidence>
<evidence type="ECO:0000256" key="7">
    <source>
        <dbReference type="SAM" id="MobiDB-lite"/>
    </source>
</evidence>
<dbReference type="PANTHER" id="PTHR10381">
    <property type="entry name" value="ATP-DEPENDENT CLP PROTEASE PROTEOLYTIC SUBUNIT"/>
    <property type="match status" value="1"/>
</dbReference>